<feature type="compositionally biased region" description="Low complexity" evidence="1">
    <location>
        <begin position="123"/>
        <end position="134"/>
    </location>
</feature>
<keyword evidence="4" id="KW-1185">Reference proteome</keyword>
<feature type="region of interest" description="Disordered" evidence="1">
    <location>
        <begin position="109"/>
        <end position="210"/>
    </location>
</feature>
<keyword evidence="2" id="KW-0472">Membrane</keyword>
<proteinExistence type="predicted"/>
<name>A0ABP8SSE8_9ACTN</name>
<evidence type="ECO:0000256" key="2">
    <source>
        <dbReference type="SAM" id="Phobius"/>
    </source>
</evidence>
<feature type="region of interest" description="Disordered" evidence="1">
    <location>
        <begin position="64"/>
        <end position="97"/>
    </location>
</feature>
<keyword evidence="2" id="KW-1133">Transmembrane helix</keyword>
<comment type="caution">
    <text evidence="3">The sequence shown here is derived from an EMBL/GenBank/DDBJ whole genome shotgun (WGS) entry which is preliminary data.</text>
</comment>
<feature type="transmembrane region" description="Helical" evidence="2">
    <location>
        <begin position="7"/>
        <end position="26"/>
    </location>
</feature>
<evidence type="ECO:0000313" key="3">
    <source>
        <dbReference type="EMBL" id="GAA4574758.1"/>
    </source>
</evidence>
<accession>A0ABP8SSE8</accession>
<gene>
    <name evidence="3" type="ORF">GCM10023176_42500</name>
</gene>
<organism evidence="3 4">
    <name type="scientific">Micromonospora coerulea</name>
    <dbReference type="NCBI Taxonomy" id="47856"/>
    <lineage>
        <taxon>Bacteria</taxon>
        <taxon>Bacillati</taxon>
        <taxon>Actinomycetota</taxon>
        <taxon>Actinomycetes</taxon>
        <taxon>Micromonosporales</taxon>
        <taxon>Micromonosporaceae</taxon>
        <taxon>Micromonospora</taxon>
    </lineage>
</organism>
<protein>
    <submittedName>
        <fullName evidence="3">Uncharacterized protein</fullName>
    </submittedName>
</protein>
<keyword evidence="2" id="KW-0812">Transmembrane</keyword>
<feature type="transmembrane region" description="Helical" evidence="2">
    <location>
        <begin position="38"/>
        <end position="57"/>
    </location>
</feature>
<dbReference type="EMBL" id="BAABGU010000025">
    <property type="protein sequence ID" value="GAA4574758.1"/>
    <property type="molecule type" value="Genomic_DNA"/>
</dbReference>
<evidence type="ECO:0000256" key="1">
    <source>
        <dbReference type="SAM" id="MobiDB-lite"/>
    </source>
</evidence>
<dbReference type="Proteomes" id="UP001500307">
    <property type="component" value="Unassembled WGS sequence"/>
</dbReference>
<reference evidence="4" key="1">
    <citation type="journal article" date="2019" name="Int. J. Syst. Evol. Microbiol.">
        <title>The Global Catalogue of Microorganisms (GCM) 10K type strain sequencing project: providing services to taxonomists for standard genome sequencing and annotation.</title>
        <authorList>
            <consortium name="The Broad Institute Genomics Platform"/>
            <consortium name="The Broad Institute Genome Sequencing Center for Infectious Disease"/>
            <person name="Wu L."/>
            <person name="Ma J."/>
        </authorList>
    </citation>
    <scope>NUCLEOTIDE SEQUENCE [LARGE SCALE GENOMIC DNA]</scope>
    <source>
        <strain evidence="4">JCM 3175</strain>
    </source>
</reference>
<evidence type="ECO:0000313" key="4">
    <source>
        <dbReference type="Proteomes" id="UP001500307"/>
    </source>
</evidence>
<feature type="compositionally biased region" description="Low complexity" evidence="1">
    <location>
        <begin position="68"/>
        <end position="81"/>
    </location>
</feature>
<sequence length="210" mass="21424">MKAHRTDLVSFSFGLVFLALSVWWLLARILGLAIPPVGWFLASALILVGVLGLVGALRSGRHADRDVPAATPEPEATVPAPYEGGTGWTPPASAEADEWRTDAVADEAEAAVTDRPVSGGTGARWSAATPAADAATREQPTVEVGPSAGEEPTEAVGAGTREQPTVDLAPATREQPPVAAGGSDRAPADRRRGGGDGPAPGPDGEERSPA</sequence>